<dbReference type="OrthoDB" id="424551at2759"/>
<organism evidence="2 3">
    <name type="scientific">Bifiguratus adelaidae</name>
    <dbReference type="NCBI Taxonomy" id="1938954"/>
    <lineage>
        <taxon>Eukaryota</taxon>
        <taxon>Fungi</taxon>
        <taxon>Fungi incertae sedis</taxon>
        <taxon>Mucoromycota</taxon>
        <taxon>Mucoromycotina</taxon>
        <taxon>Endogonomycetes</taxon>
        <taxon>Endogonales</taxon>
        <taxon>Endogonales incertae sedis</taxon>
        <taxon>Bifiguratus</taxon>
    </lineage>
</organism>
<dbReference type="EMBL" id="MVBO01000001">
    <property type="protein sequence ID" value="OZJ06941.1"/>
    <property type="molecule type" value="Genomic_DNA"/>
</dbReference>
<keyword evidence="3" id="KW-1185">Reference proteome</keyword>
<dbReference type="CDD" id="cd04301">
    <property type="entry name" value="NAT_SF"/>
    <property type="match status" value="1"/>
</dbReference>
<sequence>MTVGTNISIRQAEAADASGVAQLMIDNYKIGYRGQLPDDYIESPKLYYKLMEQRHSYYTMQGDARPVCLLAHMMNLRDVTTDKPVLAAMCEAGPLREYPGQELIESYNASETLEVWTNYVSTKAQGQGIGRELFVETLAAAYERFPSCRGTIVVLTFVGNTAGRRFYEKFGGRLAGIIPNYTIDGKHYRVACYEWHNLGYWLRQWKEKSNTRNVCLE</sequence>
<dbReference type="Proteomes" id="UP000242875">
    <property type="component" value="Unassembled WGS sequence"/>
</dbReference>
<dbReference type="InterPro" id="IPR016181">
    <property type="entry name" value="Acyl_CoA_acyltransferase"/>
</dbReference>
<proteinExistence type="predicted"/>
<dbReference type="AlphaFoldDB" id="A0A261Y8P3"/>
<dbReference type="PROSITE" id="PS51186">
    <property type="entry name" value="GNAT"/>
    <property type="match status" value="1"/>
</dbReference>
<feature type="domain" description="N-acetyltransferase" evidence="1">
    <location>
        <begin position="7"/>
        <end position="199"/>
    </location>
</feature>
<evidence type="ECO:0000313" key="2">
    <source>
        <dbReference type="EMBL" id="OZJ06941.1"/>
    </source>
</evidence>
<evidence type="ECO:0000313" key="3">
    <source>
        <dbReference type="Proteomes" id="UP000242875"/>
    </source>
</evidence>
<gene>
    <name evidence="2" type="ORF">BZG36_00111</name>
</gene>
<dbReference type="SUPFAM" id="SSF55729">
    <property type="entry name" value="Acyl-CoA N-acyltransferases (Nat)"/>
    <property type="match status" value="1"/>
</dbReference>
<dbReference type="Gene3D" id="3.40.630.30">
    <property type="match status" value="1"/>
</dbReference>
<comment type="caution">
    <text evidence="2">The sequence shown here is derived from an EMBL/GenBank/DDBJ whole genome shotgun (WGS) entry which is preliminary data.</text>
</comment>
<protein>
    <recommendedName>
        <fullName evidence="1">N-acetyltransferase domain-containing protein</fullName>
    </recommendedName>
</protein>
<name>A0A261Y8P3_9FUNG</name>
<reference evidence="2 3" key="1">
    <citation type="journal article" date="2017" name="Mycologia">
        <title>Bifiguratus adelaidae, gen. et sp. nov., a new member of Mucoromycotina in endophytic and soil-dwelling habitats.</title>
        <authorList>
            <person name="Torres-Cruz T.J."/>
            <person name="Billingsley Tobias T.L."/>
            <person name="Almatruk M."/>
            <person name="Hesse C."/>
            <person name="Kuske C.R."/>
            <person name="Desiro A."/>
            <person name="Benucci G.M."/>
            <person name="Bonito G."/>
            <person name="Stajich J.E."/>
            <person name="Dunlap C."/>
            <person name="Arnold A.E."/>
            <person name="Porras-Alfaro A."/>
        </authorList>
    </citation>
    <scope>NUCLEOTIDE SEQUENCE [LARGE SCALE GENOMIC DNA]</scope>
    <source>
        <strain evidence="2 3">AZ0501</strain>
    </source>
</reference>
<dbReference type="InterPro" id="IPR000182">
    <property type="entry name" value="GNAT_dom"/>
</dbReference>
<dbReference type="GO" id="GO:0016747">
    <property type="term" value="F:acyltransferase activity, transferring groups other than amino-acyl groups"/>
    <property type="evidence" value="ECO:0007669"/>
    <property type="project" value="InterPro"/>
</dbReference>
<dbReference type="Pfam" id="PF00583">
    <property type="entry name" value="Acetyltransf_1"/>
    <property type="match status" value="1"/>
</dbReference>
<accession>A0A261Y8P3</accession>
<evidence type="ECO:0000259" key="1">
    <source>
        <dbReference type="PROSITE" id="PS51186"/>
    </source>
</evidence>